<dbReference type="AlphaFoldDB" id="A0AAD8UN66"/>
<proteinExistence type="predicted"/>
<keyword evidence="2" id="KW-1185">Reference proteome</keyword>
<evidence type="ECO:0000313" key="2">
    <source>
        <dbReference type="Proteomes" id="UP001244207"/>
    </source>
</evidence>
<gene>
    <name evidence="1" type="ORF">BDZ83DRAFT_279277</name>
</gene>
<dbReference type="RefSeq" id="XP_060365957.1">
    <property type="nucleotide sequence ID" value="XM_060502121.1"/>
</dbReference>
<evidence type="ECO:0000313" key="1">
    <source>
        <dbReference type="EMBL" id="KAK1725902.1"/>
    </source>
</evidence>
<dbReference type="EMBL" id="JAHMHS010000037">
    <property type="protein sequence ID" value="KAK1725902.1"/>
    <property type="molecule type" value="Genomic_DNA"/>
</dbReference>
<sequence length="219" mass="24506">MADLHSSSPTDVVFGDADSDIMPVRGHAQCPPIPSPERTFAVFRHSPMKTRAHYLDIGSQAKDSDIRRRISQDADSPSKLCFPPPPPLHSRFCQSETRRSSHGKKDTVQELQTLSPHPPSQRDLIRTAFNIGRPELSRLGKRCPCGIRKRAQRLYDNEVGVVRILFLPEPTYMAGRKTLLELESSSAPRWASHHKIYSHSIISQVTGYGCSLPSRPCSL</sequence>
<name>A0AAD8UN66_GLOAC</name>
<comment type="caution">
    <text evidence="1">The sequence shown here is derived from an EMBL/GenBank/DDBJ whole genome shotgun (WGS) entry which is preliminary data.</text>
</comment>
<dbReference type="Proteomes" id="UP001244207">
    <property type="component" value="Unassembled WGS sequence"/>
</dbReference>
<organism evidence="1 2">
    <name type="scientific">Glomerella acutata</name>
    <name type="common">Colletotrichum acutatum</name>
    <dbReference type="NCBI Taxonomy" id="27357"/>
    <lineage>
        <taxon>Eukaryota</taxon>
        <taxon>Fungi</taxon>
        <taxon>Dikarya</taxon>
        <taxon>Ascomycota</taxon>
        <taxon>Pezizomycotina</taxon>
        <taxon>Sordariomycetes</taxon>
        <taxon>Hypocreomycetidae</taxon>
        <taxon>Glomerellales</taxon>
        <taxon>Glomerellaceae</taxon>
        <taxon>Colletotrichum</taxon>
        <taxon>Colletotrichum acutatum species complex</taxon>
    </lineage>
</organism>
<reference evidence="1" key="1">
    <citation type="submission" date="2021-12" db="EMBL/GenBank/DDBJ databases">
        <title>Comparative genomics, transcriptomics and evolutionary studies reveal genomic signatures of adaptation to plant cell wall in hemibiotrophic fungi.</title>
        <authorList>
            <consortium name="DOE Joint Genome Institute"/>
            <person name="Baroncelli R."/>
            <person name="Diaz J.F."/>
            <person name="Benocci T."/>
            <person name="Peng M."/>
            <person name="Battaglia E."/>
            <person name="Haridas S."/>
            <person name="Andreopoulos W."/>
            <person name="Labutti K."/>
            <person name="Pangilinan J."/>
            <person name="Floch G.L."/>
            <person name="Makela M.R."/>
            <person name="Henrissat B."/>
            <person name="Grigoriev I.V."/>
            <person name="Crouch J.A."/>
            <person name="De Vries R.P."/>
            <person name="Sukno S.A."/>
            <person name="Thon M.R."/>
        </authorList>
    </citation>
    <scope>NUCLEOTIDE SEQUENCE</scope>
    <source>
        <strain evidence="1">CBS 112980</strain>
    </source>
</reference>
<accession>A0AAD8UN66</accession>
<protein>
    <submittedName>
        <fullName evidence="1">Uncharacterized protein</fullName>
    </submittedName>
</protein>
<dbReference type="GeneID" id="85386020"/>